<dbReference type="KEGG" id="csl:COCSUDRAFT_31266"/>
<dbReference type="InterPro" id="IPR036322">
    <property type="entry name" value="WD40_repeat_dom_sf"/>
</dbReference>
<dbReference type="Proteomes" id="UP000007264">
    <property type="component" value="Unassembled WGS sequence"/>
</dbReference>
<dbReference type="InterPro" id="IPR028598">
    <property type="entry name" value="BOP1/Erb1"/>
</dbReference>
<evidence type="ECO:0000259" key="8">
    <source>
        <dbReference type="SMART" id="SM01035"/>
    </source>
</evidence>
<sequence>MSYFLAVGRVPLEWYRNEDHIGYDLDANKIMTKKKEDRLEALLARNDSGKALRTIYDEYNDEDIVLTRQELELVQRIREGKFPHVEVNPFEPEVDWFTRDKEIHSLSQAPEPKRRFMPSKWEEKKIVKLMRALRKGWIKTTAERAAVQQEVEAYLLWEDDGLISSKTPHGLSYLPATKTPLPGHAESYNPPKEYLPTEEERKGWEMADEEDRAGPLARAFQSLRQVPAYDRFINERFERCLDLYLCPRTRKKRAFVSDAKSLVPQLPKPRDLQPFPTSLAMRYLGHTAPVRSVAVDASGQWLVSGSDDGSVRLWEVATARCMRTWDLGARVHCVAWCPASGLRIISATVGNSVVLLPAGAGAEQEAASLQALQSPQGAKAASGKAALCKWQPRADGDGLELVHQHPVKHITWHARGEYFASGYGGAQAVLVHQLSKQSSQNPFRKNRGRVVRTAFHPSKPFFFVATQNHVRIYNLAKQALAKKLLAGSGVACLAVHPSGDHVIIGSEDKRLAWFDLDLSTKPYRSLRYHSQALRGVAFHARHPLFASASDDGAVNVFHGMVYQDLFTNPLIVPVKILRGHEIVQHEGVLDCAFHPSQPWLFTAGADATLCLFTNQ</sequence>
<protein>
    <recommendedName>
        <fullName evidence="6">Ribosome biogenesis protein BOP1 homolog</fullName>
    </recommendedName>
</protein>
<dbReference type="GO" id="GO:0070545">
    <property type="term" value="C:PeBoW complex"/>
    <property type="evidence" value="ECO:0007669"/>
    <property type="project" value="TreeGrafter"/>
</dbReference>
<comment type="subcellular location">
    <subcellularLocation>
        <location evidence="6">Nucleus</location>
        <location evidence="6">Nucleolus</location>
    </subcellularLocation>
    <subcellularLocation>
        <location evidence="6">Nucleus</location>
        <location evidence="6">Nucleoplasm</location>
    </subcellularLocation>
</comment>
<dbReference type="InterPro" id="IPR001680">
    <property type="entry name" value="WD40_rpt"/>
</dbReference>
<dbReference type="PROSITE" id="PS00678">
    <property type="entry name" value="WD_REPEATS_1"/>
    <property type="match status" value="1"/>
</dbReference>
<dbReference type="Pfam" id="PF08145">
    <property type="entry name" value="BOP1NT"/>
    <property type="match status" value="1"/>
</dbReference>
<dbReference type="EMBL" id="AGSI01000019">
    <property type="protein sequence ID" value="EIE19464.1"/>
    <property type="molecule type" value="Genomic_DNA"/>
</dbReference>
<evidence type="ECO:0000256" key="5">
    <source>
        <dbReference type="ARBA" id="ARBA00023242"/>
    </source>
</evidence>
<evidence type="ECO:0000256" key="7">
    <source>
        <dbReference type="PROSITE-ProRule" id="PRU00221"/>
    </source>
</evidence>
<dbReference type="PANTHER" id="PTHR17605">
    <property type="entry name" value="RIBOSOME BIOGENESIS PROTEIN BOP1 BLOCK OF PROLIFERATION 1 PROTEIN"/>
    <property type="match status" value="1"/>
</dbReference>
<dbReference type="STRING" id="574566.I0YM45"/>
<evidence type="ECO:0000256" key="2">
    <source>
        <dbReference type="ARBA" id="ARBA00022552"/>
    </source>
</evidence>
<dbReference type="InterPro" id="IPR015943">
    <property type="entry name" value="WD40/YVTN_repeat-like_dom_sf"/>
</dbReference>
<dbReference type="InterPro" id="IPR019775">
    <property type="entry name" value="WD40_repeat_CS"/>
</dbReference>
<evidence type="ECO:0000313" key="9">
    <source>
        <dbReference type="EMBL" id="EIE19464.1"/>
    </source>
</evidence>
<keyword evidence="5 6" id="KW-0539">Nucleus</keyword>
<keyword evidence="10" id="KW-1185">Reference proteome</keyword>
<proteinExistence type="inferred from homology"/>
<evidence type="ECO:0000256" key="4">
    <source>
        <dbReference type="ARBA" id="ARBA00022737"/>
    </source>
</evidence>
<dbReference type="PROSITE" id="PS50082">
    <property type="entry name" value="WD_REPEATS_2"/>
    <property type="match status" value="1"/>
</dbReference>
<dbReference type="Gene3D" id="2.130.10.10">
    <property type="entry name" value="YVTN repeat-like/Quinoprotein amine dehydrogenase"/>
    <property type="match status" value="1"/>
</dbReference>
<dbReference type="SUPFAM" id="SSF50978">
    <property type="entry name" value="WD40 repeat-like"/>
    <property type="match status" value="1"/>
</dbReference>
<dbReference type="PANTHER" id="PTHR17605:SF0">
    <property type="entry name" value="RIBOSOME BIOGENESIS PROTEIN BOP1"/>
    <property type="match status" value="1"/>
</dbReference>
<dbReference type="SMART" id="SM01035">
    <property type="entry name" value="BOP1NT"/>
    <property type="match status" value="1"/>
</dbReference>
<feature type="repeat" description="WD" evidence="7">
    <location>
        <begin position="283"/>
        <end position="324"/>
    </location>
</feature>
<dbReference type="eggNOG" id="KOG0650">
    <property type="taxonomic scope" value="Eukaryota"/>
</dbReference>
<dbReference type="InterPro" id="IPR012953">
    <property type="entry name" value="BOP1_N_dom"/>
</dbReference>
<evidence type="ECO:0000256" key="6">
    <source>
        <dbReference type="HAMAP-Rule" id="MF_03027"/>
    </source>
</evidence>
<dbReference type="FunFam" id="2.130.10.10:FF:000061">
    <property type="entry name" value="Ribosome biogenesis protein BOP1 homolog"/>
    <property type="match status" value="1"/>
</dbReference>
<keyword evidence="1 6" id="KW-0690">Ribosome biogenesis</keyword>
<dbReference type="OrthoDB" id="5571054at2759"/>
<name>I0YM45_COCSC</name>
<dbReference type="GO" id="GO:0000466">
    <property type="term" value="P:maturation of 5.8S rRNA from tricistronic rRNA transcript (SSU-rRNA, 5.8S rRNA, LSU-rRNA)"/>
    <property type="evidence" value="ECO:0007669"/>
    <property type="project" value="UniProtKB-UniRule"/>
</dbReference>
<dbReference type="SMART" id="SM00320">
    <property type="entry name" value="WD40"/>
    <property type="match status" value="7"/>
</dbReference>
<reference evidence="9 10" key="1">
    <citation type="journal article" date="2012" name="Genome Biol.">
        <title>The genome of the polar eukaryotic microalga coccomyxa subellipsoidea reveals traits of cold adaptation.</title>
        <authorList>
            <person name="Blanc G."/>
            <person name="Agarkova I."/>
            <person name="Grimwood J."/>
            <person name="Kuo A."/>
            <person name="Brueggeman A."/>
            <person name="Dunigan D."/>
            <person name="Gurnon J."/>
            <person name="Ladunga I."/>
            <person name="Lindquist E."/>
            <person name="Lucas S."/>
            <person name="Pangilinan J."/>
            <person name="Proschold T."/>
            <person name="Salamov A."/>
            <person name="Schmutz J."/>
            <person name="Weeks D."/>
            <person name="Yamada T."/>
            <person name="Claverie J.M."/>
            <person name="Grigoriev I."/>
            <person name="Van Etten J."/>
            <person name="Lomsadze A."/>
            <person name="Borodovsky M."/>
        </authorList>
    </citation>
    <scope>NUCLEOTIDE SEQUENCE [LARGE SCALE GENOMIC DNA]</scope>
    <source>
        <strain evidence="9 10">C-169</strain>
    </source>
</reference>
<keyword evidence="3 7" id="KW-0853">WD repeat</keyword>
<comment type="similarity">
    <text evidence="6">Belongs to the WD repeat BOP1/ERB1 family.</text>
</comment>
<dbReference type="PROSITE" id="PS50294">
    <property type="entry name" value="WD_REPEATS_REGION"/>
    <property type="match status" value="1"/>
</dbReference>
<organism evidence="9 10">
    <name type="scientific">Coccomyxa subellipsoidea (strain C-169)</name>
    <name type="common">Green microalga</name>
    <dbReference type="NCBI Taxonomy" id="574566"/>
    <lineage>
        <taxon>Eukaryota</taxon>
        <taxon>Viridiplantae</taxon>
        <taxon>Chlorophyta</taxon>
        <taxon>core chlorophytes</taxon>
        <taxon>Trebouxiophyceae</taxon>
        <taxon>Trebouxiophyceae incertae sedis</taxon>
        <taxon>Coccomyxaceae</taxon>
        <taxon>Coccomyxa</taxon>
        <taxon>Coccomyxa subellipsoidea</taxon>
    </lineage>
</organism>
<gene>
    <name evidence="9" type="ORF">COCSUDRAFT_31266</name>
</gene>
<dbReference type="HAMAP" id="MF_03027">
    <property type="entry name" value="BOP1"/>
    <property type="match status" value="1"/>
</dbReference>
<evidence type="ECO:0000256" key="3">
    <source>
        <dbReference type="ARBA" id="ARBA00022574"/>
    </source>
</evidence>
<keyword evidence="4" id="KW-0677">Repeat</keyword>
<dbReference type="GO" id="GO:0000463">
    <property type="term" value="P:maturation of LSU-rRNA from tricistronic rRNA transcript (SSU-rRNA, 5.8S rRNA, LSU-rRNA)"/>
    <property type="evidence" value="ECO:0007669"/>
    <property type="project" value="UniProtKB-UniRule"/>
</dbReference>
<dbReference type="GeneID" id="17037432"/>
<keyword evidence="2 6" id="KW-0698">rRNA processing</keyword>
<evidence type="ECO:0000256" key="1">
    <source>
        <dbReference type="ARBA" id="ARBA00022517"/>
    </source>
</evidence>
<dbReference type="Pfam" id="PF00400">
    <property type="entry name" value="WD40"/>
    <property type="match status" value="4"/>
</dbReference>
<comment type="caution">
    <text evidence="9">The sequence shown here is derived from an EMBL/GenBank/DDBJ whole genome shotgun (WGS) entry which is preliminary data.</text>
</comment>
<dbReference type="GO" id="GO:0005654">
    <property type="term" value="C:nucleoplasm"/>
    <property type="evidence" value="ECO:0007669"/>
    <property type="project" value="UniProtKB-SubCell"/>
</dbReference>
<evidence type="ECO:0000313" key="10">
    <source>
        <dbReference type="Proteomes" id="UP000007264"/>
    </source>
</evidence>
<dbReference type="RefSeq" id="XP_005644008.1">
    <property type="nucleotide sequence ID" value="XM_005643951.1"/>
</dbReference>
<dbReference type="AlphaFoldDB" id="I0YM45"/>
<accession>I0YM45</accession>
<feature type="domain" description="BOP1 N-terminal" evidence="8">
    <location>
        <begin position="15"/>
        <end position="276"/>
    </location>
</feature>
<dbReference type="GO" id="GO:0043021">
    <property type="term" value="F:ribonucleoprotein complex binding"/>
    <property type="evidence" value="ECO:0007669"/>
    <property type="project" value="UniProtKB-UniRule"/>
</dbReference>
<dbReference type="GO" id="GO:0030687">
    <property type="term" value="C:preribosome, large subunit precursor"/>
    <property type="evidence" value="ECO:0007669"/>
    <property type="project" value="UniProtKB-UniRule"/>
</dbReference>
<comment type="function">
    <text evidence="6">Required for maturation of ribosomal RNAs and formation of the large ribosomal subunit.</text>
</comment>